<feature type="region of interest" description="Disordered" evidence="1">
    <location>
        <begin position="579"/>
        <end position="621"/>
    </location>
</feature>
<organism evidence="2 3">
    <name type="scientific">Cohnella xylanilytica</name>
    <dbReference type="NCBI Taxonomy" id="557555"/>
    <lineage>
        <taxon>Bacteria</taxon>
        <taxon>Bacillati</taxon>
        <taxon>Bacillota</taxon>
        <taxon>Bacilli</taxon>
        <taxon>Bacillales</taxon>
        <taxon>Paenibacillaceae</taxon>
        <taxon>Cohnella</taxon>
    </lineage>
</organism>
<feature type="compositionally biased region" description="Pro residues" evidence="1">
    <location>
        <begin position="606"/>
        <end position="617"/>
    </location>
</feature>
<dbReference type="RefSeq" id="WP_185133902.1">
    <property type="nucleotide sequence ID" value="NZ_BORM01000012.1"/>
</dbReference>
<accession>A0A841TSR0</accession>
<dbReference type="PANTHER" id="PTHR47372">
    <property type="entry name" value="DAUER UP-REGULATED-RELATED"/>
    <property type="match status" value="1"/>
</dbReference>
<comment type="caution">
    <text evidence="2">The sequence shown here is derived from an EMBL/GenBank/DDBJ whole genome shotgun (WGS) entry which is preliminary data.</text>
</comment>
<keyword evidence="3" id="KW-1185">Reference proteome</keyword>
<feature type="region of interest" description="Disordered" evidence="1">
    <location>
        <begin position="219"/>
        <end position="251"/>
    </location>
</feature>
<dbReference type="Proteomes" id="UP000553776">
    <property type="component" value="Unassembled WGS sequence"/>
</dbReference>
<dbReference type="PANTHER" id="PTHR47372:SF11">
    <property type="entry name" value="RE19971P"/>
    <property type="match status" value="1"/>
</dbReference>
<sequence>MSEQPIARIDLVIDANGLAKTGRALQTMDRYLDKLRRRAEALSRVKITPMIRLNDCLCGAIKAIRAKLTMLTREVWEVKVRAKFSLDRKMLDKIKAAVKVGVEVDVKVNVLASVMAKVGVEKSKEAGGKDKDKDKSIWDWLVDELKDFGKSVKDTYKDRLKEKTVGVIDKGIEKLSGVKGLGWLKVLLPEKKDEAGKNNAAVKVKCVCQCKCDGKGYGRSNDRDKGRGKRSKRSGRGKSGGRGRSRGGSIKSLFSGMRNFFKGVGSKSVKGLVKVVTLGGAVMGAKDWLKNKMPAGASKVIAKGKEKLVAAKDWAKNKLSAAREGAGKVMARGKEKLSAARDWAKDKLGAARQGAGKLLARGKEKLLGAKDWAKDKLGAARQGAGKLLARGKEKLLGAKDWAKDKLGAARQGAGKMLAQGKEKLLGAKDWAKDKLDTARKGAGSWLKKRWSSVQGLAGKAEEFGGKAVSAVKKVPVKSMAKGLLRGAGKLIRPLSLAMGAADIAKAKPGDERNKAIGRAVGGGIGAAALGTLGTLIMPGVGTAAGTALGGMAGEWIGEKVGGAVNGVKKKLKKFVPPFLRKKPAPEPVPTPTASIGPQQAAGNRPSPFPNKPTPPPSININIPPGAVQLTVQEPNIDYDAIAVEIGSRLAVSIKQTVENRA</sequence>
<feature type="compositionally biased region" description="Basic residues" evidence="1">
    <location>
        <begin position="226"/>
        <end position="245"/>
    </location>
</feature>
<gene>
    <name evidence="2" type="ORF">H7B90_00510</name>
</gene>
<reference evidence="2 3" key="1">
    <citation type="submission" date="2020-08" db="EMBL/GenBank/DDBJ databases">
        <title>Cohnella phylogeny.</title>
        <authorList>
            <person name="Dunlap C."/>
        </authorList>
    </citation>
    <scope>NUCLEOTIDE SEQUENCE [LARGE SCALE GENOMIC DNA]</scope>
    <source>
        <strain evidence="2 3">DSM 25239</strain>
    </source>
</reference>
<name>A0A841TSR0_9BACL</name>
<evidence type="ECO:0000313" key="2">
    <source>
        <dbReference type="EMBL" id="MBB6689872.1"/>
    </source>
</evidence>
<dbReference type="EMBL" id="JACJVR010000002">
    <property type="protein sequence ID" value="MBB6689872.1"/>
    <property type="molecule type" value="Genomic_DNA"/>
</dbReference>
<evidence type="ECO:0000256" key="1">
    <source>
        <dbReference type="SAM" id="MobiDB-lite"/>
    </source>
</evidence>
<protein>
    <submittedName>
        <fullName evidence="2">Uncharacterized protein</fullName>
    </submittedName>
</protein>
<proteinExistence type="predicted"/>
<feature type="compositionally biased region" description="Polar residues" evidence="1">
    <location>
        <begin position="591"/>
        <end position="601"/>
    </location>
</feature>
<evidence type="ECO:0000313" key="3">
    <source>
        <dbReference type="Proteomes" id="UP000553776"/>
    </source>
</evidence>
<dbReference type="AlphaFoldDB" id="A0A841TSR0"/>